<name>A0A542UIT8_9ACTN</name>
<reference evidence="2 3" key="1">
    <citation type="submission" date="2019-06" db="EMBL/GenBank/DDBJ databases">
        <title>Sequencing the genomes of 1000 actinobacteria strains.</title>
        <authorList>
            <person name="Klenk H.-P."/>
        </authorList>
    </citation>
    <scope>NUCLEOTIDE SEQUENCE [LARGE SCALE GENOMIC DNA]</scope>
    <source>
        <strain evidence="2 3">DSM 41929</strain>
    </source>
</reference>
<evidence type="ECO:0000313" key="3">
    <source>
        <dbReference type="Proteomes" id="UP000318103"/>
    </source>
</evidence>
<evidence type="ECO:0000313" key="2">
    <source>
        <dbReference type="EMBL" id="TQK98972.1"/>
    </source>
</evidence>
<protein>
    <submittedName>
        <fullName evidence="2">Nucleotidyltransferase-like protein</fullName>
    </submittedName>
</protein>
<dbReference type="CDD" id="cd05403">
    <property type="entry name" value="NT_KNTase_like"/>
    <property type="match status" value="1"/>
</dbReference>
<keyword evidence="2" id="KW-0808">Transferase</keyword>
<keyword evidence="3" id="KW-1185">Reference proteome</keyword>
<dbReference type="RefSeq" id="WP_055709191.1">
    <property type="nucleotide sequence ID" value="NZ_JBPJFI010000001.1"/>
</dbReference>
<gene>
    <name evidence="2" type="ORF">FB563_4021</name>
</gene>
<dbReference type="AlphaFoldDB" id="A0A542UIT8"/>
<proteinExistence type="predicted"/>
<dbReference type="InterPro" id="IPR043519">
    <property type="entry name" value="NT_sf"/>
</dbReference>
<feature type="domain" description="Polymerase nucleotidyl transferase" evidence="1">
    <location>
        <begin position="25"/>
        <end position="58"/>
    </location>
</feature>
<dbReference type="Pfam" id="PF01909">
    <property type="entry name" value="NTP_transf_2"/>
    <property type="match status" value="1"/>
</dbReference>
<dbReference type="EMBL" id="VFNX01000001">
    <property type="protein sequence ID" value="TQK98972.1"/>
    <property type="molecule type" value="Genomic_DNA"/>
</dbReference>
<organism evidence="2 3">
    <name type="scientific">Streptomyces puniciscabiei</name>
    <dbReference type="NCBI Taxonomy" id="164348"/>
    <lineage>
        <taxon>Bacteria</taxon>
        <taxon>Bacillati</taxon>
        <taxon>Actinomycetota</taxon>
        <taxon>Actinomycetes</taxon>
        <taxon>Kitasatosporales</taxon>
        <taxon>Streptomycetaceae</taxon>
        <taxon>Streptomyces</taxon>
    </lineage>
</organism>
<dbReference type="GO" id="GO:0016779">
    <property type="term" value="F:nucleotidyltransferase activity"/>
    <property type="evidence" value="ECO:0007669"/>
    <property type="project" value="InterPro"/>
</dbReference>
<dbReference type="InterPro" id="IPR002934">
    <property type="entry name" value="Polymerase_NTP_transf_dom"/>
</dbReference>
<evidence type="ECO:0000259" key="1">
    <source>
        <dbReference type="Pfam" id="PF01909"/>
    </source>
</evidence>
<dbReference type="SUPFAM" id="SSF81301">
    <property type="entry name" value="Nucleotidyltransferase"/>
    <property type="match status" value="1"/>
</dbReference>
<accession>A0A542UIT8</accession>
<comment type="caution">
    <text evidence="2">The sequence shown here is derived from an EMBL/GenBank/DDBJ whole genome shotgun (WGS) entry which is preliminary data.</text>
</comment>
<dbReference type="Proteomes" id="UP000318103">
    <property type="component" value="Unassembled WGS sequence"/>
</dbReference>
<sequence>MKRQRATELLQEMLGNLEQGRRPLDLVDEVYVFGSYARGALEPGDLDVSVVHRTDTDFAEDVVSALMYGRDPMADMKRALKGNRRGIQFQFNQNDQLPPGSEPQLLWKRGDTPAAALDRLHAIKADPNAGRAPRDAMIEQFDGLDRWIPLPVRARLIDLLDAGAIEIHRIELPDGDPSSPAAATALARRWKTDSPLRRAAAAAVHYVEEASIAAKSVWVQGRALDPTRRDYGAGALWINLGWYDFNQLTYRLRDGAQSLEVVRPTRTQPLHALHITVRDAAALPIL</sequence>